<comment type="caution">
    <text evidence="1">The sequence shown here is derived from an EMBL/GenBank/DDBJ whole genome shotgun (WGS) entry which is preliminary data.</text>
</comment>
<keyword evidence="2" id="KW-1185">Reference proteome</keyword>
<name>A0A5M6CCA4_9BACT</name>
<evidence type="ECO:0000313" key="2">
    <source>
        <dbReference type="Proteomes" id="UP000323632"/>
    </source>
</evidence>
<dbReference type="EMBL" id="VWSH01000004">
    <property type="protein sequence ID" value="KAA5532623.1"/>
    <property type="molecule type" value="Genomic_DNA"/>
</dbReference>
<reference evidence="1 2" key="1">
    <citation type="submission" date="2019-09" db="EMBL/GenBank/DDBJ databases">
        <title>Genome sequence and assembly of Taibaiella sp.</title>
        <authorList>
            <person name="Chhetri G."/>
        </authorList>
    </citation>
    <scope>NUCLEOTIDE SEQUENCE [LARGE SCALE GENOMIC DNA]</scope>
    <source>
        <strain evidence="1 2">KVB11</strain>
    </source>
</reference>
<protein>
    <submittedName>
        <fullName evidence="1">Uncharacterized protein</fullName>
    </submittedName>
</protein>
<sequence length="94" mass="10252">MQKTITYAEHEIKLKVDLNTGTKIVNEENVLTSTLSAQIDGTDFVSKSDLSDNEVIAAIPAVQAQAQARIDIMGTPNDSPLANQLIEMGFEFEI</sequence>
<dbReference type="RefSeq" id="WP_150034150.1">
    <property type="nucleotide sequence ID" value="NZ_VWSH01000004.1"/>
</dbReference>
<accession>A0A5M6CCA4</accession>
<dbReference type="Proteomes" id="UP000323632">
    <property type="component" value="Unassembled WGS sequence"/>
</dbReference>
<proteinExistence type="predicted"/>
<evidence type="ECO:0000313" key="1">
    <source>
        <dbReference type="EMBL" id="KAA5532623.1"/>
    </source>
</evidence>
<gene>
    <name evidence="1" type="ORF">F0919_17735</name>
</gene>
<organism evidence="1 2">
    <name type="scientific">Taibaiella lutea</name>
    <dbReference type="NCBI Taxonomy" id="2608001"/>
    <lineage>
        <taxon>Bacteria</taxon>
        <taxon>Pseudomonadati</taxon>
        <taxon>Bacteroidota</taxon>
        <taxon>Chitinophagia</taxon>
        <taxon>Chitinophagales</taxon>
        <taxon>Chitinophagaceae</taxon>
        <taxon>Taibaiella</taxon>
    </lineage>
</organism>
<dbReference type="AlphaFoldDB" id="A0A5M6CCA4"/>